<sequence length="59" mass="6063">MMGKLVSAFLSAIIVVVALGAGMEVANQAGIFWGLVVAVIVMLFGLLALVGLFTRPAKS</sequence>
<proteinExistence type="predicted"/>
<protein>
    <recommendedName>
        <fullName evidence="3">DUF1328 domain-containing protein</fullName>
    </recommendedName>
</protein>
<accession>A0A831Z1D3</accession>
<evidence type="ECO:0000313" key="2">
    <source>
        <dbReference type="EMBL" id="HEX62031.1"/>
    </source>
</evidence>
<dbReference type="AlphaFoldDB" id="A0A831Z1D3"/>
<gene>
    <name evidence="2" type="ORF">ENR01_02670</name>
</gene>
<dbReference type="EMBL" id="DSPJ01000069">
    <property type="protein sequence ID" value="HEX62031.1"/>
    <property type="molecule type" value="Genomic_DNA"/>
</dbReference>
<feature type="transmembrane region" description="Helical" evidence="1">
    <location>
        <begin position="30"/>
        <end position="53"/>
    </location>
</feature>
<name>A0A831Z1D3_UNCKA</name>
<evidence type="ECO:0000256" key="1">
    <source>
        <dbReference type="SAM" id="Phobius"/>
    </source>
</evidence>
<keyword evidence="1" id="KW-1133">Transmembrane helix</keyword>
<evidence type="ECO:0008006" key="3">
    <source>
        <dbReference type="Google" id="ProtNLM"/>
    </source>
</evidence>
<reference evidence="2" key="1">
    <citation type="journal article" date="2020" name="mSystems">
        <title>Genome- and Community-Level Interaction Insights into Carbon Utilization and Element Cycling Functions of Hydrothermarchaeota in Hydrothermal Sediment.</title>
        <authorList>
            <person name="Zhou Z."/>
            <person name="Liu Y."/>
            <person name="Xu W."/>
            <person name="Pan J."/>
            <person name="Luo Z.H."/>
            <person name="Li M."/>
        </authorList>
    </citation>
    <scope>NUCLEOTIDE SEQUENCE [LARGE SCALE GENOMIC DNA]</scope>
    <source>
        <strain evidence="2">SpSt-361</strain>
    </source>
</reference>
<keyword evidence="1" id="KW-0472">Membrane</keyword>
<keyword evidence="1" id="KW-0812">Transmembrane</keyword>
<comment type="caution">
    <text evidence="2">The sequence shown here is derived from an EMBL/GenBank/DDBJ whole genome shotgun (WGS) entry which is preliminary data.</text>
</comment>
<organism evidence="2">
    <name type="scientific">candidate division WWE3 bacterium</name>
    <dbReference type="NCBI Taxonomy" id="2053526"/>
    <lineage>
        <taxon>Bacteria</taxon>
        <taxon>Katanobacteria</taxon>
    </lineage>
</organism>